<name>A0A6J7X1A8_9CAUD</name>
<protein>
    <submittedName>
        <fullName evidence="1">Uncharacterized protein</fullName>
    </submittedName>
</protein>
<sequence length="85" mass="9541">MPIPVSLVDLRADAQMQIQQKLAEVSQSARNLADLTRGQYLESDGALMYALNNIQRELSDAVAAARILAFLRYCREESNNDNQDQ</sequence>
<proteinExistence type="predicted"/>
<reference evidence="1" key="1">
    <citation type="submission" date="2020-05" db="EMBL/GenBank/DDBJ databases">
        <authorList>
            <person name="Chiriac C."/>
            <person name="Salcher M."/>
            <person name="Ghai R."/>
            <person name="Kavagutti S V."/>
        </authorList>
    </citation>
    <scope>NUCLEOTIDE SEQUENCE</scope>
</reference>
<dbReference type="EMBL" id="LR798309">
    <property type="protein sequence ID" value="CAB5222875.1"/>
    <property type="molecule type" value="Genomic_DNA"/>
</dbReference>
<organism evidence="1">
    <name type="scientific">uncultured Caudovirales phage</name>
    <dbReference type="NCBI Taxonomy" id="2100421"/>
    <lineage>
        <taxon>Viruses</taxon>
        <taxon>Duplodnaviria</taxon>
        <taxon>Heunggongvirae</taxon>
        <taxon>Uroviricota</taxon>
        <taxon>Caudoviricetes</taxon>
        <taxon>Peduoviridae</taxon>
        <taxon>Maltschvirus</taxon>
        <taxon>Maltschvirus maltsch</taxon>
    </lineage>
</organism>
<accession>A0A6J7X1A8</accession>
<gene>
    <name evidence="1" type="ORF">UFOVP365_34</name>
</gene>
<evidence type="ECO:0000313" key="1">
    <source>
        <dbReference type="EMBL" id="CAB5222875.1"/>
    </source>
</evidence>